<name>A0A7H8N3A9_9ACTN</name>
<sequence>MAVPSVHLWRQREVVTAATMNGVRDVHRFLYTPPACKVIARQRGTYSGANPTDAFERGRWVPFNTWCSFPWHLPGKGSRPSEEYDTTGGSMTAPNDSGILWRLIAPEDGLYAVTFGGVMDANGEANNAHFRLGRNQTVDSQWSTGYAPFASHSPGRARYAQDGTAQFIGSISTTVALKRGETVSAAGVSDKDFILGRYSLPGRSFLEMRWVGRLV</sequence>
<accession>A0A7H8N3A9</accession>
<evidence type="ECO:0000313" key="1">
    <source>
        <dbReference type="EMBL" id="QKW48876.1"/>
    </source>
</evidence>
<proteinExistence type="predicted"/>
<dbReference type="AlphaFoldDB" id="A0A7H8N3A9"/>
<dbReference type="EMBL" id="CP054929">
    <property type="protein sequence ID" value="QKW48876.1"/>
    <property type="molecule type" value="Genomic_DNA"/>
</dbReference>
<keyword evidence="2" id="KW-1185">Reference proteome</keyword>
<protein>
    <submittedName>
        <fullName evidence="1">Uncharacterized protein</fullName>
    </submittedName>
</protein>
<dbReference type="RefSeq" id="WP_176160608.1">
    <property type="nucleotide sequence ID" value="NZ_CP054929.1"/>
</dbReference>
<evidence type="ECO:0000313" key="2">
    <source>
        <dbReference type="Proteomes" id="UP000509303"/>
    </source>
</evidence>
<reference evidence="1 2" key="1">
    <citation type="submission" date="2020-06" db="EMBL/GenBank/DDBJ databases">
        <title>Genome mining for natural products.</title>
        <authorList>
            <person name="Zhang B."/>
            <person name="Shi J."/>
            <person name="Ge H."/>
        </authorList>
    </citation>
    <scope>NUCLEOTIDE SEQUENCE [LARGE SCALE GENOMIC DNA]</scope>
    <source>
        <strain evidence="1 2">NA00687</strain>
    </source>
</reference>
<organism evidence="1 2">
    <name type="scientific">Streptomyces buecherae</name>
    <dbReference type="NCBI Taxonomy" id="2763006"/>
    <lineage>
        <taxon>Bacteria</taxon>
        <taxon>Bacillati</taxon>
        <taxon>Actinomycetota</taxon>
        <taxon>Actinomycetes</taxon>
        <taxon>Kitasatosporales</taxon>
        <taxon>Streptomycetaceae</taxon>
        <taxon>Streptomyces</taxon>
    </lineage>
</organism>
<dbReference type="Proteomes" id="UP000509303">
    <property type="component" value="Chromosome"/>
</dbReference>
<gene>
    <name evidence="1" type="ORF">HUT08_04210</name>
</gene>